<feature type="region of interest" description="Disordered" evidence="1">
    <location>
        <begin position="150"/>
        <end position="184"/>
    </location>
</feature>
<accession>A0AAD2Q2H5</accession>
<evidence type="ECO:0000313" key="3">
    <source>
        <dbReference type="Proteomes" id="UP001295794"/>
    </source>
</evidence>
<feature type="compositionally biased region" description="Polar residues" evidence="1">
    <location>
        <begin position="345"/>
        <end position="354"/>
    </location>
</feature>
<protein>
    <submittedName>
        <fullName evidence="2">Uncharacterized protein</fullName>
    </submittedName>
</protein>
<feature type="region of interest" description="Disordered" evidence="1">
    <location>
        <begin position="24"/>
        <end position="60"/>
    </location>
</feature>
<dbReference type="EMBL" id="CAVNYO010000116">
    <property type="protein sequence ID" value="CAK5267102.1"/>
    <property type="molecule type" value="Genomic_DNA"/>
</dbReference>
<name>A0AAD2Q2H5_9AGAR</name>
<sequence>MQTTTYIPQSQALIIATDRSAAQSQVSRKPYRVNGKFAKRPATPSNDSQPIIMSGDASDPSISAEEFTELRSEVADLSGKVSNLMDQLTAMFGSTSSPPAPPAVNSTTPPPAQQTAQPPASSSLQPAPPGPTMAPATSAAFRGFSQSPSWGALGAQSQSSPFGTASGMQFVPPLPPLDSPAGAPSSLRSLFPDVEPAVLVLVISHELKAQDLYKLDGRVNEMEATFSLNANGIFERNVSGHKQYTSPATVIHPLHTYFAILTAHLASVPAVPAAVRTSAPTYFYRYLGHLTSLAAEYEWKAVLRYHELFFNRRRNDMIDGLYANWAYPDVGLLSMHVYQHRRTASPVTSGSGNKTAPAKRSPPPTANASEVCRNFNLGQCTSPCRFGRSHTCSSPGCGAIRRIRSCRSAPRVNLADLATVTSSHNVHHLDQSELSLPFA</sequence>
<dbReference type="Proteomes" id="UP001295794">
    <property type="component" value="Unassembled WGS sequence"/>
</dbReference>
<gene>
    <name evidence="2" type="ORF">MYCIT1_LOCUS9339</name>
</gene>
<organism evidence="2 3">
    <name type="scientific">Mycena citricolor</name>
    <dbReference type="NCBI Taxonomy" id="2018698"/>
    <lineage>
        <taxon>Eukaryota</taxon>
        <taxon>Fungi</taxon>
        <taxon>Dikarya</taxon>
        <taxon>Basidiomycota</taxon>
        <taxon>Agaricomycotina</taxon>
        <taxon>Agaricomycetes</taxon>
        <taxon>Agaricomycetidae</taxon>
        <taxon>Agaricales</taxon>
        <taxon>Marasmiineae</taxon>
        <taxon>Mycenaceae</taxon>
        <taxon>Mycena</taxon>
    </lineage>
</organism>
<feature type="compositionally biased region" description="Polar residues" evidence="1">
    <location>
        <begin position="150"/>
        <end position="167"/>
    </location>
</feature>
<dbReference type="AlphaFoldDB" id="A0AAD2Q2H5"/>
<reference evidence="2" key="1">
    <citation type="submission" date="2023-11" db="EMBL/GenBank/DDBJ databases">
        <authorList>
            <person name="De Vega J J."/>
            <person name="De Vega J J."/>
        </authorList>
    </citation>
    <scope>NUCLEOTIDE SEQUENCE</scope>
</reference>
<evidence type="ECO:0000256" key="1">
    <source>
        <dbReference type="SAM" id="MobiDB-lite"/>
    </source>
</evidence>
<comment type="caution">
    <text evidence="2">The sequence shown here is derived from an EMBL/GenBank/DDBJ whole genome shotgun (WGS) entry which is preliminary data.</text>
</comment>
<keyword evidence="3" id="KW-1185">Reference proteome</keyword>
<feature type="compositionally biased region" description="Pro residues" evidence="1">
    <location>
        <begin position="98"/>
        <end position="112"/>
    </location>
</feature>
<feature type="region of interest" description="Disordered" evidence="1">
    <location>
        <begin position="344"/>
        <end position="367"/>
    </location>
</feature>
<evidence type="ECO:0000313" key="2">
    <source>
        <dbReference type="EMBL" id="CAK5267102.1"/>
    </source>
</evidence>
<feature type="compositionally biased region" description="Low complexity" evidence="1">
    <location>
        <begin position="113"/>
        <end position="125"/>
    </location>
</feature>
<feature type="region of interest" description="Disordered" evidence="1">
    <location>
        <begin position="91"/>
        <end position="137"/>
    </location>
</feature>
<proteinExistence type="predicted"/>